<keyword evidence="2" id="KW-0067">ATP-binding</keyword>
<dbReference type="CDD" id="cd00009">
    <property type="entry name" value="AAA"/>
    <property type="match status" value="1"/>
</dbReference>
<dbReference type="InterPro" id="IPR025944">
    <property type="entry name" value="Sigma_54_int_dom_CS"/>
</dbReference>
<evidence type="ECO:0000313" key="8">
    <source>
        <dbReference type="Proteomes" id="UP000184139"/>
    </source>
</evidence>
<sequence>MADELYLSEKDFSLFSEVIASFHTIGNMDEMLVTILEKIKTIFDIEGASIAMHDPAQKEFYFIRMVEGAQVEGYLHKTAPRFPDHKGVAGWVMEHDQAVFINDVSDDRRYYDGFDMLHDFATRSMICVPLRTRRSFLGVLYALNKRSGQFTERDKKLLEILSGTIAVSLENARFYGDLKDHLHILERERQTLLSQAQTGFRFKEIIGSSLPMRKMFDLIAKVIDTTTTVLIQGETGTGKELIAKVIHYNGPLKDQPFVAENCGALPENLLESELFGHAKGAFTGALTEKKGLFEIADGGTIFLDEIGEMPLSMQVKLLRVLQEGQLRPVGSNRTRQVNVRLIASTNRDLADEVNRGAFREDLYYRINVFQITPPPLRERKDDILELALHFLEKNARKNKRPVPVLSPQAMDLLLRFDWPGNVRELENEMMRAVAMAAGTETILPEMLSGKIRYLQSGRSEIDEVSFAGPLKEIVRQVERRIIDETLRREHGNRSRTAKALGLSRQGLLNKIAALGINS</sequence>
<dbReference type="PROSITE" id="PS00676">
    <property type="entry name" value="SIGMA54_INTERACT_2"/>
    <property type="match status" value="1"/>
</dbReference>
<reference evidence="7 8" key="1">
    <citation type="submission" date="2016-11" db="EMBL/GenBank/DDBJ databases">
        <authorList>
            <person name="Jaros S."/>
            <person name="Januszkiewicz K."/>
            <person name="Wedrychowicz H."/>
        </authorList>
    </citation>
    <scope>NUCLEOTIDE SEQUENCE [LARGE SCALE GENOMIC DNA]</scope>
    <source>
        <strain evidence="7 8">DSM 9705</strain>
    </source>
</reference>
<dbReference type="Gene3D" id="1.10.10.60">
    <property type="entry name" value="Homeodomain-like"/>
    <property type="match status" value="1"/>
</dbReference>
<dbReference type="InterPro" id="IPR003018">
    <property type="entry name" value="GAF"/>
</dbReference>
<dbReference type="STRING" id="1121409.SAMN02745124_00420"/>
<dbReference type="GO" id="GO:0043565">
    <property type="term" value="F:sequence-specific DNA binding"/>
    <property type="evidence" value="ECO:0007669"/>
    <property type="project" value="InterPro"/>
</dbReference>
<dbReference type="InterPro" id="IPR002078">
    <property type="entry name" value="Sigma_54_int"/>
</dbReference>
<dbReference type="SMART" id="SM00065">
    <property type="entry name" value="GAF"/>
    <property type="match status" value="1"/>
</dbReference>
<dbReference type="InterPro" id="IPR003593">
    <property type="entry name" value="AAA+_ATPase"/>
</dbReference>
<dbReference type="FunFam" id="3.40.50.300:FF:000006">
    <property type="entry name" value="DNA-binding transcriptional regulator NtrC"/>
    <property type="match status" value="1"/>
</dbReference>
<keyword evidence="1" id="KW-0547">Nucleotide-binding</keyword>
<evidence type="ECO:0000313" key="7">
    <source>
        <dbReference type="EMBL" id="SHH39399.1"/>
    </source>
</evidence>
<dbReference type="PROSITE" id="PS50045">
    <property type="entry name" value="SIGMA54_INTERACT_4"/>
    <property type="match status" value="1"/>
</dbReference>
<keyword evidence="4" id="KW-0238">DNA-binding</keyword>
<keyword evidence="5" id="KW-0804">Transcription</keyword>
<dbReference type="Proteomes" id="UP000184139">
    <property type="component" value="Unassembled WGS sequence"/>
</dbReference>
<dbReference type="GO" id="GO:0006355">
    <property type="term" value="P:regulation of DNA-templated transcription"/>
    <property type="evidence" value="ECO:0007669"/>
    <property type="project" value="InterPro"/>
</dbReference>
<dbReference type="InterPro" id="IPR058031">
    <property type="entry name" value="AAA_lid_NorR"/>
</dbReference>
<dbReference type="GO" id="GO:0005524">
    <property type="term" value="F:ATP binding"/>
    <property type="evidence" value="ECO:0007669"/>
    <property type="project" value="UniProtKB-KW"/>
</dbReference>
<dbReference type="InterPro" id="IPR025943">
    <property type="entry name" value="Sigma_54_int_dom_ATP-bd_2"/>
</dbReference>
<dbReference type="EMBL" id="FQXS01000001">
    <property type="protein sequence ID" value="SHH39399.1"/>
    <property type="molecule type" value="Genomic_DNA"/>
</dbReference>
<dbReference type="InterPro" id="IPR027417">
    <property type="entry name" value="P-loop_NTPase"/>
</dbReference>
<dbReference type="Gene3D" id="1.10.8.60">
    <property type="match status" value="1"/>
</dbReference>
<dbReference type="PROSITE" id="PS00675">
    <property type="entry name" value="SIGMA54_INTERACT_1"/>
    <property type="match status" value="1"/>
</dbReference>
<dbReference type="PROSITE" id="PS00688">
    <property type="entry name" value="SIGMA54_INTERACT_3"/>
    <property type="match status" value="1"/>
</dbReference>
<dbReference type="InterPro" id="IPR009057">
    <property type="entry name" value="Homeodomain-like_sf"/>
</dbReference>
<proteinExistence type="predicted"/>
<protein>
    <submittedName>
        <fullName evidence="7">Nif-specific regulatory protein</fullName>
    </submittedName>
</protein>
<dbReference type="SUPFAM" id="SSF52540">
    <property type="entry name" value="P-loop containing nucleoside triphosphate hydrolases"/>
    <property type="match status" value="1"/>
</dbReference>
<evidence type="ECO:0000256" key="3">
    <source>
        <dbReference type="ARBA" id="ARBA00023015"/>
    </source>
</evidence>
<evidence type="ECO:0000259" key="6">
    <source>
        <dbReference type="PROSITE" id="PS50045"/>
    </source>
</evidence>
<dbReference type="SUPFAM" id="SSF46689">
    <property type="entry name" value="Homeodomain-like"/>
    <property type="match status" value="1"/>
</dbReference>
<evidence type="ECO:0000256" key="1">
    <source>
        <dbReference type="ARBA" id="ARBA00022741"/>
    </source>
</evidence>
<evidence type="ECO:0000256" key="4">
    <source>
        <dbReference type="ARBA" id="ARBA00023125"/>
    </source>
</evidence>
<dbReference type="OrthoDB" id="9761019at2"/>
<dbReference type="Pfam" id="PF13185">
    <property type="entry name" value="GAF_2"/>
    <property type="match status" value="1"/>
</dbReference>
<dbReference type="Pfam" id="PF02954">
    <property type="entry name" value="HTH_8"/>
    <property type="match status" value="1"/>
</dbReference>
<dbReference type="Gene3D" id="3.30.450.40">
    <property type="match status" value="1"/>
</dbReference>
<dbReference type="InterPro" id="IPR029016">
    <property type="entry name" value="GAF-like_dom_sf"/>
</dbReference>
<gene>
    <name evidence="7" type="ORF">SAMN02745124_00420</name>
</gene>
<dbReference type="SUPFAM" id="SSF55781">
    <property type="entry name" value="GAF domain-like"/>
    <property type="match status" value="1"/>
</dbReference>
<evidence type="ECO:0000256" key="5">
    <source>
        <dbReference type="ARBA" id="ARBA00023163"/>
    </source>
</evidence>
<accession>A0A1M5SLJ0</accession>
<organism evidence="7 8">
    <name type="scientific">Desulfofustis glycolicus DSM 9705</name>
    <dbReference type="NCBI Taxonomy" id="1121409"/>
    <lineage>
        <taxon>Bacteria</taxon>
        <taxon>Pseudomonadati</taxon>
        <taxon>Thermodesulfobacteriota</taxon>
        <taxon>Desulfobulbia</taxon>
        <taxon>Desulfobulbales</taxon>
        <taxon>Desulfocapsaceae</taxon>
        <taxon>Desulfofustis</taxon>
    </lineage>
</organism>
<dbReference type="PRINTS" id="PR01590">
    <property type="entry name" value="HTHFIS"/>
</dbReference>
<dbReference type="SMART" id="SM00382">
    <property type="entry name" value="AAA"/>
    <property type="match status" value="1"/>
</dbReference>
<evidence type="ECO:0000256" key="2">
    <source>
        <dbReference type="ARBA" id="ARBA00022840"/>
    </source>
</evidence>
<feature type="domain" description="Sigma-54 factor interaction" evidence="6">
    <location>
        <begin position="205"/>
        <end position="434"/>
    </location>
</feature>
<dbReference type="Gene3D" id="3.40.50.300">
    <property type="entry name" value="P-loop containing nucleotide triphosphate hydrolases"/>
    <property type="match status" value="1"/>
</dbReference>
<keyword evidence="3" id="KW-0805">Transcription regulation</keyword>
<dbReference type="InterPro" id="IPR025662">
    <property type="entry name" value="Sigma_54_int_dom_ATP-bd_1"/>
</dbReference>
<dbReference type="AlphaFoldDB" id="A0A1M5SLJ0"/>
<dbReference type="PANTHER" id="PTHR32071">
    <property type="entry name" value="TRANSCRIPTIONAL REGULATORY PROTEIN"/>
    <property type="match status" value="1"/>
</dbReference>
<dbReference type="InterPro" id="IPR002197">
    <property type="entry name" value="HTH_Fis"/>
</dbReference>
<dbReference type="PANTHER" id="PTHR32071:SF57">
    <property type="entry name" value="C4-DICARBOXYLATE TRANSPORT TRANSCRIPTIONAL REGULATORY PROTEIN DCTD"/>
    <property type="match status" value="1"/>
</dbReference>
<dbReference type="Pfam" id="PF00158">
    <property type="entry name" value="Sigma54_activat"/>
    <property type="match status" value="1"/>
</dbReference>
<keyword evidence="8" id="KW-1185">Reference proteome</keyword>
<dbReference type="Pfam" id="PF25601">
    <property type="entry name" value="AAA_lid_14"/>
    <property type="match status" value="1"/>
</dbReference>
<dbReference type="RefSeq" id="WP_084540377.1">
    <property type="nucleotide sequence ID" value="NZ_FQXS01000001.1"/>
</dbReference>
<name>A0A1M5SLJ0_9BACT</name>